<name>A0A1B0A9L0_GLOPL</name>
<dbReference type="AlphaFoldDB" id="A0A1B0A9L0"/>
<sequence>MDYLMSTLHTRSMCTRIHYFREEKEAKCQQQLLCFNYHNKYAKRALMQTHPYANRCLENGRTLSMYLLSLTNADKIQKAFDHPHNSQTPHTKCKLFNLSLGYFDDHYRKIFT</sequence>
<dbReference type="Proteomes" id="UP000092445">
    <property type="component" value="Unassembled WGS sequence"/>
</dbReference>
<reference evidence="1" key="2">
    <citation type="submission" date="2020-05" db="UniProtKB">
        <authorList>
            <consortium name="EnsemblMetazoa"/>
        </authorList>
    </citation>
    <scope>IDENTIFICATION</scope>
    <source>
        <strain evidence="1">IAEA</strain>
    </source>
</reference>
<evidence type="ECO:0000313" key="1">
    <source>
        <dbReference type="EnsemblMetazoa" id="GPAI038577-PA"/>
    </source>
</evidence>
<keyword evidence="2" id="KW-1185">Reference proteome</keyword>
<dbReference type="VEuPathDB" id="VectorBase:GPAI038577"/>
<organism evidence="1 2">
    <name type="scientific">Glossina pallidipes</name>
    <name type="common">Tsetse fly</name>
    <dbReference type="NCBI Taxonomy" id="7398"/>
    <lineage>
        <taxon>Eukaryota</taxon>
        <taxon>Metazoa</taxon>
        <taxon>Ecdysozoa</taxon>
        <taxon>Arthropoda</taxon>
        <taxon>Hexapoda</taxon>
        <taxon>Insecta</taxon>
        <taxon>Pterygota</taxon>
        <taxon>Neoptera</taxon>
        <taxon>Endopterygota</taxon>
        <taxon>Diptera</taxon>
        <taxon>Brachycera</taxon>
        <taxon>Muscomorpha</taxon>
        <taxon>Hippoboscoidea</taxon>
        <taxon>Glossinidae</taxon>
        <taxon>Glossina</taxon>
    </lineage>
</organism>
<protein>
    <submittedName>
        <fullName evidence="1">Uncharacterized protein</fullName>
    </submittedName>
</protein>
<reference evidence="2" key="1">
    <citation type="submission" date="2014-03" db="EMBL/GenBank/DDBJ databases">
        <authorList>
            <person name="Aksoy S."/>
            <person name="Warren W."/>
            <person name="Wilson R.K."/>
        </authorList>
    </citation>
    <scope>NUCLEOTIDE SEQUENCE [LARGE SCALE GENOMIC DNA]</scope>
    <source>
        <strain evidence="2">IAEA</strain>
    </source>
</reference>
<accession>A0A1B0A9L0</accession>
<dbReference type="EnsemblMetazoa" id="GPAI038577-RA">
    <property type="protein sequence ID" value="GPAI038577-PA"/>
    <property type="gene ID" value="GPAI038577"/>
</dbReference>
<proteinExistence type="predicted"/>
<evidence type="ECO:0000313" key="2">
    <source>
        <dbReference type="Proteomes" id="UP000092445"/>
    </source>
</evidence>